<dbReference type="InterPro" id="IPR025680">
    <property type="entry name" value="DddI"/>
</dbReference>
<dbReference type="Proteomes" id="UP001201161">
    <property type="component" value="Unassembled WGS sequence"/>
</dbReference>
<evidence type="ECO:0000313" key="2">
    <source>
        <dbReference type="Proteomes" id="UP001201161"/>
    </source>
</evidence>
<name>A0ABS9H5B5_9ACTN</name>
<organism evidence="1 2">
    <name type="scientific">Nocardioides potassii</name>
    <dbReference type="NCBI Taxonomy" id="2911371"/>
    <lineage>
        <taxon>Bacteria</taxon>
        <taxon>Bacillati</taxon>
        <taxon>Actinomycetota</taxon>
        <taxon>Actinomycetes</taxon>
        <taxon>Propionibacteriales</taxon>
        <taxon>Nocardioidaceae</taxon>
        <taxon>Nocardioides</taxon>
    </lineage>
</organism>
<dbReference type="EMBL" id="JAKJHZ010000003">
    <property type="protein sequence ID" value="MCF6376450.1"/>
    <property type="molecule type" value="Genomic_DNA"/>
</dbReference>
<comment type="caution">
    <text evidence="1">The sequence shown here is derived from an EMBL/GenBank/DDBJ whole genome shotgun (WGS) entry which is preliminary data.</text>
</comment>
<reference evidence="1 2" key="1">
    <citation type="submission" date="2022-01" db="EMBL/GenBank/DDBJ databases">
        <title>Nocardioides sp. nov., an actinomycete isolated from mining soil.</title>
        <authorList>
            <person name="Liu L."/>
        </authorList>
    </citation>
    <scope>NUCLEOTIDE SEQUENCE [LARGE SCALE GENOMIC DNA]</scope>
    <source>
        <strain evidence="1 2">KLBMP 9356</strain>
    </source>
</reference>
<protein>
    <submittedName>
        <fullName evidence="1">Uncharacterized protein</fullName>
    </submittedName>
</protein>
<evidence type="ECO:0000313" key="1">
    <source>
        <dbReference type="EMBL" id="MCF6376450.1"/>
    </source>
</evidence>
<proteinExistence type="predicted"/>
<keyword evidence="2" id="KW-1185">Reference proteome</keyword>
<dbReference type="Pfam" id="PF14430">
    <property type="entry name" value="Imm1"/>
    <property type="match status" value="1"/>
</dbReference>
<dbReference type="RefSeq" id="WP_236398469.1">
    <property type="nucleotide sequence ID" value="NZ_JAKJHZ010000003.1"/>
</dbReference>
<sequence>MNVSWDDDDGEHDDTAEWRAVSDLIESLDGDERTHVSLGDGEAHLVCGGSAKQGLVLFVGLEGEIHQLLSETHRGEEEMVELVAAGQPGEYPVKFVVDVASARKAARTFMEDGAVDPSLEWERQ</sequence>
<gene>
    <name evidence="1" type="ORF">L2K70_02435</name>
</gene>
<accession>A0ABS9H5B5</accession>